<evidence type="ECO:0008006" key="5">
    <source>
        <dbReference type="Google" id="ProtNLM"/>
    </source>
</evidence>
<accession>A0A5J4VA67</accession>
<feature type="transmembrane region" description="Helical" evidence="2">
    <location>
        <begin position="162"/>
        <end position="190"/>
    </location>
</feature>
<gene>
    <name evidence="3" type="ORF">EZS28_025057</name>
</gene>
<feature type="region of interest" description="Disordered" evidence="1">
    <location>
        <begin position="224"/>
        <end position="312"/>
    </location>
</feature>
<evidence type="ECO:0000256" key="2">
    <source>
        <dbReference type="SAM" id="Phobius"/>
    </source>
</evidence>
<reference evidence="3 4" key="1">
    <citation type="submission" date="2019-03" db="EMBL/GenBank/DDBJ databases">
        <title>Single cell metagenomics reveals metabolic interactions within the superorganism composed of flagellate Streblomastix strix and complex community of Bacteroidetes bacteria on its surface.</title>
        <authorList>
            <person name="Treitli S.C."/>
            <person name="Kolisko M."/>
            <person name="Husnik F."/>
            <person name="Keeling P."/>
            <person name="Hampl V."/>
        </authorList>
    </citation>
    <scope>NUCLEOTIDE SEQUENCE [LARGE SCALE GENOMIC DNA]</scope>
    <source>
        <strain evidence="3">ST1C</strain>
    </source>
</reference>
<keyword evidence="2" id="KW-0812">Transmembrane</keyword>
<feature type="region of interest" description="Disordered" evidence="1">
    <location>
        <begin position="338"/>
        <end position="374"/>
    </location>
</feature>
<sequence length="667" mass="75515">MVQCYDNFLFCKYFGIREDEADGIQDLTGIDFVPSKDQIKTILNQNTVKMSDTILEVYTKTQDTSIFDLWQTEYVNQTLGNYLPSEGGRSTIQTVWQEEGSILDIIISIANIAKDMAGDNWDTQIDRYKNLLFYLRANIPVTVIEVTKMIGIEYCDSADKKAIISVVVSVVLGVVALVVPLAVNVLQFVYTIRKLKRERHSVFFTLVNAPKSEYLNLKKRLDDVEKEDDGDDQTTFNTATQSRISEQEKSKASLNDEEEQKTTKKKKDNKNEDNLLLDDNFEEEQSNDENDKIQEMDIEDEEKSVQSPQLGLGMNNMMNFGNGLNMNMNMASMNGDQNAMQQQLQINQKKGSSSKDKNDEIGEEDKENDQTEKDEALMKRISTISSFIPIQFFVRALIGFVLIMSIPLVFTIIAVYASLTAVQMNTAIFITGYRTALLGTCTLCAINMASEGNTVIPGNFECTLATNPMWTDLSILTDNMTYVQVLLSKALQFLQQINIRLLYGTSSDEAKVLTGDSRIDGLTSLRTLKKNSDTQTVQYQDRKCFETRDGDCDIPHRIYGLTKSYHGFEALFGIFNMQNPDLKQDVQPPPEQISNIGRNQQEQAVPDIQKDVSSLAPQPIRPLGHGSYGLVYLVYDREYGVVANKIIQKQKYNSREWDAAENIHKFD</sequence>
<feature type="compositionally biased region" description="Polar residues" evidence="1">
    <location>
        <begin position="233"/>
        <end position="244"/>
    </location>
</feature>
<keyword evidence="2" id="KW-1133">Transmembrane helix</keyword>
<dbReference type="EMBL" id="SNRW01008509">
    <property type="protein sequence ID" value="KAA6379416.1"/>
    <property type="molecule type" value="Genomic_DNA"/>
</dbReference>
<feature type="transmembrane region" description="Helical" evidence="2">
    <location>
        <begin position="392"/>
        <end position="419"/>
    </location>
</feature>
<protein>
    <recommendedName>
        <fullName evidence="5">Protein kinase domain-containing protein</fullName>
    </recommendedName>
</protein>
<feature type="compositionally biased region" description="Low complexity" evidence="1">
    <location>
        <begin position="338"/>
        <end position="348"/>
    </location>
</feature>
<evidence type="ECO:0000256" key="1">
    <source>
        <dbReference type="SAM" id="MobiDB-lite"/>
    </source>
</evidence>
<dbReference type="Proteomes" id="UP000324800">
    <property type="component" value="Unassembled WGS sequence"/>
</dbReference>
<evidence type="ECO:0000313" key="3">
    <source>
        <dbReference type="EMBL" id="KAA6379416.1"/>
    </source>
</evidence>
<keyword evidence="2" id="KW-0472">Membrane</keyword>
<proteinExistence type="predicted"/>
<name>A0A5J4VA67_9EUKA</name>
<comment type="caution">
    <text evidence="3">The sequence shown here is derived from an EMBL/GenBank/DDBJ whole genome shotgun (WGS) entry which is preliminary data.</text>
</comment>
<feature type="compositionally biased region" description="Acidic residues" evidence="1">
    <location>
        <begin position="275"/>
        <end position="288"/>
    </location>
</feature>
<dbReference type="AlphaFoldDB" id="A0A5J4VA67"/>
<evidence type="ECO:0000313" key="4">
    <source>
        <dbReference type="Proteomes" id="UP000324800"/>
    </source>
</evidence>
<organism evidence="3 4">
    <name type="scientific">Streblomastix strix</name>
    <dbReference type="NCBI Taxonomy" id="222440"/>
    <lineage>
        <taxon>Eukaryota</taxon>
        <taxon>Metamonada</taxon>
        <taxon>Preaxostyla</taxon>
        <taxon>Oxymonadida</taxon>
        <taxon>Streblomastigidae</taxon>
        <taxon>Streblomastix</taxon>
    </lineage>
</organism>
<dbReference type="OrthoDB" id="248495at2759"/>